<evidence type="ECO:0000313" key="3">
    <source>
        <dbReference type="EMBL" id="KAK4720924.1"/>
    </source>
</evidence>
<dbReference type="AlphaFoldDB" id="A0AAV9L5S6"/>
<dbReference type="PANTHER" id="PTHR15140">
    <property type="entry name" value="TUBULIN-SPECIFIC CHAPERONE E"/>
    <property type="match status" value="1"/>
</dbReference>
<evidence type="ECO:0000256" key="1">
    <source>
        <dbReference type="ARBA" id="ARBA00022614"/>
    </source>
</evidence>
<dbReference type="GO" id="GO:0043531">
    <property type="term" value="F:ADP binding"/>
    <property type="evidence" value="ECO:0007669"/>
    <property type="project" value="InterPro"/>
</dbReference>
<dbReference type="InterPro" id="IPR032675">
    <property type="entry name" value="LRR_dom_sf"/>
</dbReference>
<feature type="domain" description="NB-ARC" evidence="2">
    <location>
        <begin position="1"/>
        <end position="62"/>
    </location>
</feature>
<dbReference type="InterPro" id="IPR002182">
    <property type="entry name" value="NB-ARC"/>
</dbReference>
<dbReference type="PANTHER" id="PTHR15140:SF46">
    <property type="entry name" value="NRC1"/>
    <property type="match status" value="1"/>
</dbReference>
<reference evidence="3 4" key="1">
    <citation type="submission" date="2023-10" db="EMBL/GenBank/DDBJ databases">
        <title>Genome-Wide Identification Analysis in wild type Solanum Pinnatisectum Reveals Some Genes Defensing Phytophthora Infestans.</title>
        <authorList>
            <person name="Sun C."/>
        </authorList>
    </citation>
    <scope>NUCLEOTIDE SEQUENCE [LARGE SCALE GENOMIC DNA]</scope>
    <source>
        <strain evidence="3">LQN</strain>
        <tissue evidence="3">Leaf</tissue>
    </source>
</reference>
<dbReference type="Gene3D" id="3.80.10.10">
    <property type="entry name" value="Ribonuclease Inhibitor"/>
    <property type="match status" value="1"/>
</dbReference>
<dbReference type="SUPFAM" id="SSF52058">
    <property type="entry name" value="L domain-like"/>
    <property type="match status" value="1"/>
</dbReference>
<dbReference type="Gene3D" id="1.10.8.430">
    <property type="entry name" value="Helical domain of apoptotic protease-activating factors"/>
    <property type="match status" value="1"/>
</dbReference>
<accession>A0AAV9L5S6</accession>
<evidence type="ECO:0000259" key="2">
    <source>
        <dbReference type="Pfam" id="PF00931"/>
    </source>
</evidence>
<dbReference type="SUPFAM" id="SSF52540">
    <property type="entry name" value="P-loop containing nucleoside triphosphate hydrolases"/>
    <property type="match status" value="1"/>
</dbReference>
<dbReference type="Gene3D" id="3.40.50.300">
    <property type="entry name" value="P-loop containing nucleotide triphosphate hydrolases"/>
    <property type="match status" value="1"/>
</dbReference>
<protein>
    <recommendedName>
        <fullName evidence="2">NB-ARC domain-containing protein</fullName>
    </recommendedName>
</protein>
<name>A0AAV9L5S6_9SOLN</name>
<dbReference type="Pfam" id="PF00931">
    <property type="entry name" value="NB-ARC"/>
    <property type="match status" value="1"/>
</dbReference>
<sequence length="448" mass="51499">MGGIGKTTLARKAYDHLPIRYHFDILAWVTISQEFRYKNVLLEALHCISKQTDDSFNAKDYDKMDDSNLAGLLKKDSHEMSLLSAENGWRLLCDKVFGPKYDHPPELEEIGKEIVQKRQGLPLTISVIEGHLSKVARTLEGWKDVARTLSEIIANILESISKLQNLQTLICGSYPYNITLPRKIWMMKNLRCIRLEGSSYLPSPRAESLVTGLPNLEEFSILCYNSCTNEVFSGIPNLKRLIIQAPFNIEEFTHQLLDMSRLTKLEAFKLYESPFLGLSIQRFGFPTSLRRLSLTWCCYFYWADLTSTLIMLPNLEEFKLKRSRSLSHEWRLSDKDEFKSLKLLLLSGGGPSCWEASSDNFPNLKRLVLKNCWFLQKIPADFGEICTLESIEYVIAALPLRILQERLYKNKRTWEIISLMSTFITVAVSFSSLEKVLGFFTLLITSYL</sequence>
<dbReference type="EMBL" id="JAWPEI010000007">
    <property type="protein sequence ID" value="KAK4720924.1"/>
    <property type="molecule type" value="Genomic_DNA"/>
</dbReference>
<dbReference type="InterPro" id="IPR027417">
    <property type="entry name" value="P-loop_NTPase"/>
</dbReference>
<dbReference type="Proteomes" id="UP001311915">
    <property type="component" value="Unassembled WGS sequence"/>
</dbReference>
<gene>
    <name evidence="3" type="ORF">R3W88_011157</name>
</gene>
<dbReference type="InterPro" id="IPR042197">
    <property type="entry name" value="Apaf_helical"/>
</dbReference>
<comment type="caution">
    <text evidence="3">The sequence shown here is derived from an EMBL/GenBank/DDBJ whole genome shotgun (WGS) entry which is preliminary data.</text>
</comment>
<evidence type="ECO:0000313" key="4">
    <source>
        <dbReference type="Proteomes" id="UP001311915"/>
    </source>
</evidence>
<keyword evidence="4" id="KW-1185">Reference proteome</keyword>
<organism evidence="3 4">
    <name type="scientific">Solanum pinnatisectum</name>
    <name type="common">tansyleaf nightshade</name>
    <dbReference type="NCBI Taxonomy" id="50273"/>
    <lineage>
        <taxon>Eukaryota</taxon>
        <taxon>Viridiplantae</taxon>
        <taxon>Streptophyta</taxon>
        <taxon>Embryophyta</taxon>
        <taxon>Tracheophyta</taxon>
        <taxon>Spermatophyta</taxon>
        <taxon>Magnoliopsida</taxon>
        <taxon>eudicotyledons</taxon>
        <taxon>Gunneridae</taxon>
        <taxon>Pentapetalae</taxon>
        <taxon>asterids</taxon>
        <taxon>lamiids</taxon>
        <taxon>Solanales</taxon>
        <taxon>Solanaceae</taxon>
        <taxon>Solanoideae</taxon>
        <taxon>Solaneae</taxon>
        <taxon>Solanum</taxon>
    </lineage>
</organism>
<keyword evidence="1" id="KW-0433">Leucine-rich repeat</keyword>
<proteinExistence type="predicted"/>